<dbReference type="EMBL" id="KN839845">
    <property type="protein sequence ID" value="KIJ64824.1"/>
    <property type="molecule type" value="Genomic_DNA"/>
</dbReference>
<dbReference type="PANTHER" id="PTHR13000">
    <property type="entry name" value="NUCLEOPORIN P54"/>
    <property type="match status" value="1"/>
</dbReference>
<dbReference type="GO" id="GO:0036228">
    <property type="term" value="P:protein localization to nuclear inner membrane"/>
    <property type="evidence" value="ECO:0007669"/>
    <property type="project" value="TreeGrafter"/>
</dbReference>
<evidence type="ECO:0000256" key="3">
    <source>
        <dbReference type="ARBA" id="ARBA00023242"/>
    </source>
</evidence>
<dbReference type="Gene3D" id="1.20.5.170">
    <property type="match status" value="1"/>
</dbReference>
<dbReference type="GO" id="GO:0044613">
    <property type="term" value="C:nuclear pore central transport channel"/>
    <property type="evidence" value="ECO:0007669"/>
    <property type="project" value="TreeGrafter"/>
</dbReference>
<evidence type="ECO:0000256" key="2">
    <source>
        <dbReference type="ARBA" id="ARBA00022448"/>
    </source>
</evidence>
<dbReference type="HOGENOM" id="CLU_089184_0_0_1"/>
<dbReference type="PANTHER" id="PTHR13000:SF0">
    <property type="entry name" value="NUCLEOPORIN P54"/>
    <property type="match status" value="1"/>
</dbReference>
<reference evidence="5 6" key="1">
    <citation type="submission" date="2014-04" db="EMBL/GenBank/DDBJ databases">
        <title>Evolutionary Origins and Diversification of the Mycorrhizal Mutualists.</title>
        <authorList>
            <consortium name="DOE Joint Genome Institute"/>
            <consortium name="Mycorrhizal Genomics Consortium"/>
            <person name="Kohler A."/>
            <person name="Kuo A."/>
            <person name="Nagy L.G."/>
            <person name="Floudas D."/>
            <person name="Copeland A."/>
            <person name="Barry K.W."/>
            <person name="Cichocki N."/>
            <person name="Veneault-Fourrey C."/>
            <person name="LaButti K."/>
            <person name="Lindquist E.A."/>
            <person name="Lipzen A."/>
            <person name="Lundell T."/>
            <person name="Morin E."/>
            <person name="Murat C."/>
            <person name="Riley R."/>
            <person name="Ohm R."/>
            <person name="Sun H."/>
            <person name="Tunlid A."/>
            <person name="Henrissat B."/>
            <person name="Grigoriev I.V."/>
            <person name="Hibbett D.S."/>
            <person name="Martin F."/>
        </authorList>
    </citation>
    <scope>NUCLEOTIDE SEQUENCE [LARGE SCALE GENOMIC DNA]</scope>
    <source>
        <strain evidence="5 6">MD-312</strain>
    </source>
</reference>
<organism evidence="5 6">
    <name type="scientific">Hydnomerulius pinastri MD-312</name>
    <dbReference type="NCBI Taxonomy" id="994086"/>
    <lineage>
        <taxon>Eukaryota</taxon>
        <taxon>Fungi</taxon>
        <taxon>Dikarya</taxon>
        <taxon>Basidiomycota</taxon>
        <taxon>Agaricomycotina</taxon>
        <taxon>Agaricomycetes</taxon>
        <taxon>Agaricomycetidae</taxon>
        <taxon>Boletales</taxon>
        <taxon>Boletales incertae sedis</taxon>
        <taxon>Leucogyrophana</taxon>
    </lineage>
</organism>
<dbReference type="InterPro" id="IPR025712">
    <property type="entry name" value="Nup54_alpha-helical_dom"/>
</dbReference>
<dbReference type="AlphaFoldDB" id="A0A0C9VGV2"/>
<keyword evidence="2" id="KW-0813">Transport</keyword>
<accession>A0A0C9VGV2</accession>
<protein>
    <recommendedName>
        <fullName evidence="4">Nucleoporin Nup54 alpha-helical domain-containing protein</fullName>
    </recommendedName>
</protein>
<dbReference type="Pfam" id="PF13874">
    <property type="entry name" value="Nup54"/>
    <property type="match status" value="1"/>
</dbReference>
<dbReference type="GO" id="GO:0006607">
    <property type="term" value="P:NLS-bearing protein import into nucleus"/>
    <property type="evidence" value="ECO:0007669"/>
    <property type="project" value="TreeGrafter"/>
</dbReference>
<sequence>MQHYLHHLADPGHVSLYGRPPNVTNEALWQRAMRTSPDRRCMVPVLALGFDALNATAQQDKASTLLPSHSDAPTPTCLQSLTATHHGTTLPRVYRALSQQMHISHRLLKLIQHVHLLIPTVLSSIRPEEEALCVALEDMEEYVRRPGEMNKMMGKFGGDAGVGWAVLDEEGLKQIAQILSDQQAGLQHLTKILQRDLKDVGVMMGTNGEGEDSRMTTKNWFSSSTSICDVL</sequence>
<dbReference type="GO" id="GO:0017056">
    <property type="term" value="F:structural constituent of nuclear pore"/>
    <property type="evidence" value="ECO:0007669"/>
    <property type="project" value="TreeGrafter"/>
</dbReference>
<dbReference type="GO" id="GO:0006999">
    <property type="term" value="P:nuclear pore organization"/>
    <property type="evidence" value="ECO:0007669"/>
    <property type="project" value="TreeGrafter"/>
</dbReference>
<dbReference type="OrthoDB" id="6162375at2759"/>
<comment type="subcellular location">
    <subcellularLocation>
        <location evidence="1">Nucleus</location>
    </subcellularLocation>
</comment>
<proteinExistence type="predicted"/>
<dbReference type="InterPro" id="IPR024864">
    <property type="entry name" value="Nup54/Nup57/Nup44"/>
</dbReference>
<name>A0A0C9VGV2_9AGAM</name>
<keyword evidence="3" id="KW-0539">Nucleus</keyword>
<evidence type="ECO:0000259" key="4">
    <source>
        <dbReference type="Pfam" id="PF13874"/>
    </source>
</evidence>
<evidence type="ECO:0000313" key="5">
    <source>
        <dbReference type="EMBL" id="KIJ64824.1"/>
    </source>
</evidence>
<evidence type="ECO:0000256" key="1">
    <source>
        <dbReference type="ARBA" id="ARBA00004123"/>
    </source>
</evidence>
<feature type="domain" description="Nucleoporin Nup54 alpha-helical" evidence="4">
    <location>
        <begin position="20"/>
        <end position="152"/>
    </location>
</feature>
<gene>
    <name evidence="5" type="ORF">HYDPIDRAFT_175333</name>
</gene>
<keyword evidence="6" id="KW-1185">Reference proteome</keyword>
<evidence type="ECO:0000313" key="6">
    <source>
        <dbReference type="Proteomes" id="UP000053820"/>
    </source>
</evidence>
<dbReference type="Proteomes" id="UP000053820">
    <property type="component" value="Unassembled WGS sequence"/>
</dbReference>